<organism evidence="2">
    <name type="scientific">hydrothermal vent metagenome</name>
    <dbReference type="NCBI Taxonomy" id="652676"/>
    <lineage>
        <taxon>unclassified sequences</taxon>
        <taxon>metagenomes</taxon>
        <taxon>ecological metagenomes</taxon>
    </lineage>
</organism>
<dbReference type="InterPro" id="IPR001826">
    <property type="entry name" value="RHS"/>
</dbReference>
<gene>
    <name evidence="2" type="ORF">MNBD_GAMMA21-3062</name>
</gene>
<feature type="non-terminal residue" evidence="2">
    <location>
        <position position="1"/>
    </location>
</feature>
<accession>A0A3B0ZJV0</accession>
<feature type="domain" description="RHS protein conserved region" evidence="1">
    <location>
        <begin position="61"/>
        <end position="95"/>
    </location>
</feature>
<evidence type="ECO:0000313" key="2">
    <source>
        <dbReference type="EMBL" id="VAW93725.1"/>
    </source>
</evidence>
<protein>
    <submittedName>
        <fullName evidence="2">Rhs family protein</fullName>
    </submittedName>
</protein>
<dbReference type="AlphaFoldDB" id="A0A3B0ZJV0"/>
<dbReference type="InterPro" id="IPR050708">
    <property type="entry name" value="T6SS_VgrG/RHS"/>
</dbReference>
<name>A0A3B0ZJV0_9ZZZZ</name>
<dbReference type="PANTHER" id="PTHR32305">
    <property type="match status" value="1"/>
</dbReference>
<sequence>NVSYQYNALGQRAAKDVSGSVTSFAYGLGGELLGEYEAGVVQAEHIYLGGQPLAVIQDGNVYYIHSDHLGTPRVISDQNQTAVWQWESDPFGATAANDDVDTTLVRPE</sequence>
<dbReference type="EMBL" id="UOFR01000021">
    <property type="protein sequence ID" value="VAW93725.1"/>
    <property type="molecule type" value="Genomic_DNA"/>
</dbReference>
<evidence type="ECO:0000259" key="1">
    <source>
        <dbReference type="Pfam" id="PF03527"/>
    </source>
</evidence>
<proteinExistence type="predicted"/>
<dbReference type="Pfam" id="PF03527">
    <property type="entry name" value="RHS"/>
    <property type="match status" value="1"/>
</dbReference>
<dbReference type="Gene3D" id="2.180.10.10">
    <property type="entry name" value="RHS repeat-associated core"/>
    <property type="match status" value="1"/>
</dbReference>
<dbReference type="PANTHER" id="PTHR32305:SF15">
    <property type="entry name" value="PROTEIN RHSA-RELATED"/>
    <property type="match status" value="1"/>
</dbReference>
<reference evidence="2" key="1">
    <citation type="submission" date="2018-06" db="EMBL/GenBank/DDBJ databases">
        <authorList>
            <person name="Zhirakovskaya E."/>
        </authorList>
    </citation>
    <scope>NUCLEOTIDE SEQUENCE</scope>
</reference>